<proteinExistence type="predicted"/>
<dbReference type="AlphaFoldDB" id="A0A6A6R602"/>
<dbReference type="EMBL" id="MU004184">
    <property type="protein sequence ID" value="KAF2499340.1"/>
    <property type="molecule type" value="Genomic_DNA"/>
</dbReference>
<gene>
    <name evidence="1" type="ORF">BU16DRAFT_268220</name>
</gene>
<dbReference type="OrthoDB" id="3335358at2759"/>
<dbReference type="SUPFAM" id="SSF56399">
    <property type="entry name" value="ADP-ribosylation"/>
    <property type="match status" value="1"/>
</dbReference>
<dbReference type="PANTHER" id="PTHR34129">
    <property type="entry name" value="BLR1139 PROTEIN"/>
    <property type="match status" value="1"/>
</dbReference>
<name>A0A6A6R602_9PEZI</name>
<protein>
    <recommendedName>
        <fullName evidence="3">DUF952-domain-containing protein</fullName>
    </recommendedName>
</protein>
<evidence type="ECO:0000313" key="2">
    <source>
        <dbReference type="Proteomes" id="UP000799750"/>
    </source>
</evidence>
<organism evidence="1 2">
    <name type="scientific">Lophium mytilinum</name>
    <dbReference type="NCBI Taxonomy" id="390894"/>
    <lineage>
        <taxon>Eukaryota</taxon>
        <taxon>Fungi</taxon>
        <taxon>Dikarya</taxon>
        <taxon>Ascomycota</taxon>
        <taxon>Pezizomycotina</taxon>
        <taxon>Dothideomycetes</taxon>
        <taxon>Pleosporomycetidae</taxon>
        <taxon>Mytilinidiales</taxon>
        <taxon>Mytilinidiaceae</taxon>
        <taxon>Lophium</taxon>
    </lineage>
</organism>
<evidence type="ECO:0008006" key="3">
    <source>
        <dbReference type="Google" id="ProtNLM"/>
    </source>
</evidence>
<keyword evidence="2" id="KW-1185">Reference proteome</keyword>
<dbReference type="Pfam" id="PF06108">
    <property type="entry name" value="DUF952"/>
    <property type="match status" value="1"/>
</dbReference>
<sequence>MSAPNPLPTYVYKILPSAPPTPLPDVLPLSDLDANDGFIHLSTASQVPGTCGRFFADATELWLLKIRLQTLKEGTGEVRWEPAGSSGVFAHLYGGKFGAEEVEESLKVVRSAKPWDVVLEGVLED</sequence>
<evidence type="ECO:0000313" key="1">
    <source>
        <dbReference type="EMBL" id="KAF2499340.1"/>
    </source>
</evidence>
<dbReference type="Proteomes" id="UP000799750">
    <property type="component" value="Unassembled WGS sequence"/>
</dbReference>
<dbReference type="Gene3D" id="3.20.170.20">
    <property type="entry name" value="Protein of unknown function DUF952"/>
    <property type="match status" value="1"/>
</dbReference>
<dbReference type="PANTHER" id="PTHR34129:SF1">
    <property type="entry name" value="DUF952 DOMAIN-CONTAINING PROTEIN"/>
    <property type="match status" value="1"/>
</dbReference>
<reference evidence="1" key="1">
    <citation type="journal article" date="2020" name="Stud. Mycol.">
        <title>101 Dothideomycetes genomes: a test case for predicting lifestyles and emergence of pathogens.</title>
        <authorList>
            <person name="Haridas S."/>
            <person name="Albert R."/>
            <person name="Binder M."/>
            <person name="Bloem J."/>
            <person name="Labutti K."/>
            <person name="Salamov A."/>
            <person name="Andreopoulos B."/>
            <person name="Baker S."/>
            <person name="Barry K."/>
            <person name="Bills G."/>
            <person name="Bluhm B."/>
            <person name="Cannon C."/>
            <person name="Castanera R."/>
            <person name="Culley D."/>
            <person name="Daum C."/>
            <person name="Ezra D."/>
            <person name="Gonzalez J."/>
            <person name="Henrissat B."/>
            <person name="Kuo A."/>
            <person name="Liang C."/>
            <person name="Lipzen A."/>
            <person name="Lutzoni F."/>
            <person name="Magnuson J."/>
            <person name="Mondo S."/>
            <person name="Nolan M."/>
            <person name="Ohm R."/>
            <person name="Pangilinan J."/>
            <person name="Park H.-J."/>
            <person name="Ramirez L."/>
            <person name="Alfaro M."/>
            <person name="Sun H."/>
            <person name="Tritt A."/>
            <person name="Yoshinaga Y."/>
            <person name="Zwiers L.-H."/>
            <person name="Turgeon B."/>
            <person name="Goodwin S."/>
            <person name="Spatafora J."/>
            <person name="Crous P."/>
            <person name="Grigoriev I."/>
        </authorList>
    </citation>
    <scope>NUCLEOTIDE SEQUENCE</scope>
    <source>
        <strain evidence="1">CBS 269.34</strain>
    </source>
</reference>
<accession>A0A6A6R602</accession>
<dbReference type="InterPro" id="IPR009297">
    <property type="entry name" value="DUF952"/>
</dbReference>